<sequence>MKSMKDRDARLYKFWLEHPDMSFQNIGNVFHIKHRQQVHAIIKKRKSGYSGLVNNGYQR</sequence>
<proteinExistence type="predicted"/>
<gene>
    <name evidence="1" type="ORF">LCGC14_1210270</name>
</gene>
<name>A0A0F9LE48_9ZZZZ</name>
<organism evidence="1">
    <name type="scientific">marine sediment metagenome</name>
    <dbReference type="NCBI Taxonomy" id="412755"/>
    <lineage>
        <taxon>unclassified sequences</taxon>
        <taxon>metagenomes</taxon>
        <taxon>ecological metagenomes</taxon>
    </lineage>
</organism>
<reference evidence="1" key="1">
    <citation type="journal article" date="2015" name="Nature">
        <title>Complex archaea that bridge the gap between prokaryotes and eukaryotes.</title>
        <authorList>
            <person name="Spang A."/>
            <person name="Saw J.H."/>
            <person name="Jorgensen S.L."/>
            <person name="Zaremba-Niedzwiedzka K."/>
            <person name="Martijn J."/>
            <person name="Lind A.E."/>
            <person name="van Eijk R."/>
            <person name="Schleper C."/>
            <person name="Guy L."/>
            <person name="Ettema T.J."/>
        </authorList>
    </citation>
    <scope>NUCLEOTIDE SEQUENCE</scope>
</reference>
<comment type="caution">
    <text evidence="1">The sequence shown here is derived from an EMBL/GenBank/DDBJ whole genome shotgun (WGS) entry which is preliminary data.</text>
</comment>
<evidence type="ECO:0000313" key="1">
    <source>
        <dbReference type="EMBL" id="KKM93254.1"/>
    </source>
</evidence>
<accession>A0A0F9LE48</accession>
<dbReference type="AlphaFoldDB" id="A0A0F9LE48"/>
<dbReference type="EMBL" id="LAZR01006290">
    <property type="protein sequence ID" value="KKM93254.1"/>
    <property type="molecule type" value="Genomic_DNA"/>
</dbReference>
<protein>
    <submittedName>
        <fullName evidence="1">Uncharacterized protein</fullName>
    </submittedName>
</protein>